<feature type="transmembrane region" description="Helical" evidence="1">
    <location>
        <begin position="7"/>
        <end position="32"/>
    </location>
</feature>
<protein>
    <submittedName>
        <fullName evidence="3">DUF6199 family natural product biosynthesis protein</fullName>
    </submittedName>
</protein>
<dbReference type="RefSeq" id="WP_379256264.1">
    <property type="nucleotide sequence ID" value="NZ_JBHSVQ010000001.1"/>
</dbReference>
<keyword evidence="1" id="KW-0472">Membrane</keyword>
<gene>
    <name evidence="3" type="ORF">ACFSX3_28470</name>
</gene>
<accession>A0ABW5FGV3</accession>
<evidence type="ECO:0000313" key="4">
    <source>
        <dbReference type="Proteomes" id="UP001597448"/>
    </source>
</evidence>
<dbReference type="Pfam" id="PF19701">
    <property type="entry name" value="DUF6199"/>
    <property type="match status" value="1"/>
</dbReference>
<name>A0ABW5FGV3_9BACL</name>
<organism evidence="3 4">
    <name type="scientific">Paenibacillus rhizoplanae</name>
    <dbReference type="NCBI Taxonomy" id="1917181"/>
    <lineage>
        <taxon>Bacteria</taxon>
        <taxon>Bacillati</taxon>
        <taxon>Bacillota</taxon>
        <taxon>Bacilli</taxon>
        <taxon>Bacillales</taxon>
        <taxon>Paenibacillaceae</taxon>
        <taxon>Paenibacillus</taxon>
    </lineage>
</organism>
<proteinExistence type="predicted"/>
<dbReference type="InterPro" id="IPR045679">
    <property type="entry name" value="DUF6199"/>
</dbReference>
<evidence type="ECO:0000259" key="2">
    <source>
        <dbReference type="Pfam" id="PF19701"/>
    </source>
</evidence>
<keyword evidence="1" id="KW-1133">Transmembrane helix</keyword>
<feature type="domain" description="DUF6199" evidence="2">
    <location>
        <begin position="21"/>
        <end position="79"/>
    </location>
</feature>
<feature type="transmembrane region" description="Helical" evidence="1">
    <location>
        <begin position="68"/>
        <end position="91"/>
    </location>
</feature>
<sequence>MKLTKELIIIGTFAGIFFLLFGIAINLFALYVRRHPTFTWQMSEGWKTKGDSEPSDAYISSMRFRGAVALWMGSFVMVMGILTIWSALGYWNSELQ</sequence>
<comment type="caution">
    <text evidence="3">The sequence shown here is derived from an EMBL/GenBank/DDBJ whole genome shotgun (WGS) entry which is preliminary data.</text>
</comment>
<dbReference type="EMBL" id="JBHUKY010000077">
    <property type="protein sequence ID" value="MFD2413810.1"/>
    <property type="molecule type" value="Genomic_DNA"/>
</dbReference>
<evidence type="ECO:0000313" key="3">
    <source>
        <dbReference type="EMBL" id="MFD2413810.1"/>
    </source>
</evidence>
<dbReference type="Proteomes" id="UP001597448">
    <property type="component" value="Unassembled WGS sequence"/>
</dbReference>
<keyword evidence="4" id="KW-1185">Reference proteome</keyword>
<keyword evidence="1" id="KW-0812">Transmembrane</keyword>
<reference evidence="4" key="1">
    <citation type="journal article" date="2019" name="Int. J. Syst. Evol. Microbiol.">
        <title>The Global Catalogue of Microorganisms (GCM) 10K type strain sequencing project: providing services to taxonomists for standard genome sequencing and annotation.</title>
        <authorList>
            <consortium name="The Broad Institute Genomics Platform"/>
            <consortium name="The Broad Institute Genome Sequencing Center for Infectious Disease"/>
            <person name="Wu L."/>
            <person name="Ma J."/>
        </authorList>
    </citation>
    <scope>NUCLEOTIDE SEQUENCE [LARGE SCALE GENOMIC DNA]</scope>
    <source>
        <strain evidence="4">CCM 8725</strain>
    </source>
</reference>
<evidence type="ECO:0000256" key="1">
    <source>
        <dbReference type="SAM" id="Phobius"/>
    </source>
</evidence>